<dbReference type="AlphaFoldDB" id="A0A6A7ACY9"/>
<name>A0A6A7ACY9_9PLEO</name>
<evidence type="ECO:0000313" key="2">
    <source>
        <dbReference type="Proteomes" id="UP000799424"/>
    </source>
</evidence>
<organism evidence="1 2">
    <name type="scientific">Ophiobolus disseminans</name>
    <dbReference type="NCBI Taxonomy" id="1469910"/>
    <lineage>
        <taxon>Eukaryota</taxon>
        <taxon>Fungi</taxon>
        <taxon>Dikarya</taxon>
        <taxon>Ascomycota</taxon>
        <taxon>Pezizomycotina</taxon>
        <taxon>Dothideomycetes</taxon>
        <taxon>Pleosporomycetidae</taxon>
        <taxon>Pleosporales</taxon>
        <taxon>Pleosporineae</taxon>
        <taxon>Phaeosphaeriaceae</taxon>
        <taxon>Ophiobolus</taxon>
    </lineage>
</organism>
<reference evidence="1" key="1">
    <citation type="journal article" date="2020" name="Stud. Mycol.">
        <title>101 Dothideomycetes genomes: a test case for predicting lifestyles and emergence of pathogens.</title>
        <authorList>
            <person name="Haridas S."/>
            <person name="Albert R."/>
            <person name="Binder M."/>
            <person name="Bloem J."/>
            <person name="Labutti K."/>
            <person name="Salamov A."/>
            <person name="Andreopoulos B."/>
            <person name="Baker S."/>
            <person name="Barry K."/>
            <person name="Bills G."/>
            <person name="Bluhm B."/>
            <person name="Cannon C."/>
            <person name="Castanera R."/>
            <person name="Culley D."/>
            <person name="Daum C."/>
            <person name="Ezra D."/>
            <person name="Gonzalez J."/>
            <person name="Henrissat B."/>
            <person name="Kuo A."/>
            <person name="Liang C."/>
            <person name="Lipzen A."/>
            <person name="Lutzoni F."/>
            <person name="Magnuson J."/>
            <person name="Mondo S."/>
            <person name="Nolan M."/>
            <person name="Ohm R."/>
            <person name="Pangilinan J."/>
            <person name="Park H.-J."/>
            <person name="Ramirez L."/>
            <person name="Alfaro M."/>
            <person name="Sun H."/>
            <person name="Tritt A."/>
            <person name="Yoshinaga Y."/>
            <person name="Zwiers L.-H."/>
            <person name="Turgeon B."/>
            <person name="Goodwin S."/>
            <person name="Spatafora J."/>
            <person name="Crous P."/>
            <person name="Grigoriev I."/>
        </authorList>
    </citation>
    <scope>NUCLEOTIDE SEQUENCE</scope>
    <source>
        <strain evidence="1">CBS 113818</strain>
    </source>
</reference>
<protein>
    <submittedName>
        <fullName evidence="1">Uncharacterized protein</fullName>
    </submittedName>
</protein>
<sequence length="229" mass="26590">MSSKATKSRASKAISETRLPFSPLRGICVRNIYKHDKNFEASHQPWTRQQDLGLGIGIEAIDADEKGFLTGQKLKKHKMSIINGKYNGIFPKCWGYGTSSIENSALWPQNGDLRSRLHSPKSPKMEDALRYWREELNQKMYGKDEKEKKTKDLWMWIRDPDQKHKRVVKGGVVIQKAEPNQTAAAAIERKLEAIEAQRKVRRDERRQRMKKIDLDAMWVELEGVRESER</sequence>
<gene>
    <name evidence="1" type="ORF">CC86DRAFT_463756</name>
</gene>
<keyword evidence="2" id="KW-1185">Reference proteome</keyword>
<evidence type="ECO:0000313" key="1">
    <source>
        <dbReference type="EMBL" id="KAF2830455.1"/>
    </source>
</evidence>
<proteinExistence type="predicted"/>
<accession>A0A6A7ACY9</accession>
<dbReference type="Proteomes" id="UP000799424">
    <property type="component" value="Unassembled WGS sequence"/>
</dbReference>
<dbReference type="EMBL" id="MU006219">
    <property type="protein sequence ID" value="KAF2830455.1"/>
    <property type="molecule type" value="Genomic_DNA"/>
</dbReference>